<evidence type="ECO:0000313" key="2">
    <source>
        <dbReference type="Proteomes" id="UP000054565"/>
    </source>
</evidence>
<gene>
    <name evidence="1" type="ORF">CIRG_03216</name>
</gene>
<proteinExistence type="predicted"/>
<name>A0A0J6Y932_COCIT</name>
<dbReference type="EMBL" id="DS028094">
    <property type="protein sequence ID" value="KMP03524.1"/>
    <property type="molecule type" value="Genomic_DNA"/>
</dbReference>
<protein>
    <submittedName>
        <fullName evidence="1">Uncharacterized protein</fullName>
    </submittedName>
</protein>
<dbReference type="AlphaFoldDB" id="A0A0J6Y932"/>
<evidence type="ECO:0000313" key="1">
    <source>
        <dbReference type="EMBL" id="KMP03524.1"/>
    </source>
</evidence>
<organism evidence="1 2">
    <name type="scientific">Coccidioides immitis RMSCC 2394</name>
    <dbReference type="NCBI Taxonomy" id="404692"/>
    <lineage>
        <taxon>Eukaryota</taxon>
        <taxon>Fungi</taxon>
        <taxon>Dikarya</taxon>
        <taxon>Ascomycota</taxon>
        <taxon>Pezizomycotina</taxon>
        <taxon>Eurotiomycetes</taxon>
        <taxon>Eurotiomycetidae</taxon>
        <taxon>Onygenales</taxon>
        <taxon>Onygenaceae</taxon>
        <taxon>Coccidioides</taxon>
    </lineage>
</organism>
<reference evidence="2" key="1">
    <citation type="journal article" date="2010" name="Genome Res.">
        <title>Population genomic sequencing of Coccidioides fungi reveals recent hybridization and transposon control.</title>
        <authorList>
            <person name="Neafsey D.E."/>
            <person name="Barker B.M."/>
            <person name="Sharpton T.J."/>
            <person name="Stajich J.E."/>
            <person name="Park D.J."/>
            <person name="Whiston E."/>
            <person name="Hung C.-Y."/>
            <person name="McMahan C."/>
            <person name="White J."/>
            <person name="Sykes S."/>
            <person name="Heiman D."/>
            <person name="Young S."/>
            <person name="Zeng Q."/>
            <person name="Abouelleil A."/>
            <person name="Aftuck L."/>
            <person name="Bessette D."/>
            <person name="Brown A."/>
            <person name="FitzGerald M."/>
            <person name="Lui A."/>
            <person name="Macdonald J.P."/>
            <person name="Priest M."/>
            <person name="Orbach M.J."/>
            <person name="Galgiani J.N."/>
            <person name="Kirkland T.N."/>
            <person name="Cole G.T."/>
            <person name="Birren B.W."/>
            <person name="Henn M.R."/>
            <person name="Taylor J.W."/>
            <person name="Rounsley S.D."/>
        </authorList>
    </citation>
    <scope>NUCLEOTIDE SEQUENCE [LARGE SCALE GENOMIC DNA]</scope>
    <source>
        <strain evidence="2">RMSCC 2394</strain>
    </source>
</reference>
<accession>A0A0J6Y932</accession>
<dbReference type="Proteomes" id="UP000054565">
    <property type="component" value="Unassembled WGS sequence"/>
</dbReference>
<sequence>MLLLHTFEPGAGGGDIKRGRGGIILAGSRGVNFSRRVILIVCERMNRRSVAPTKQRSNETGRAERKCSIFDVLAVAAAGGGNNQGREGRRRCGYLLRSRVSAQQTCICRVCTKYHPIVSGIASLLPIASPPIRRIAADMPDQAGGEGYLAGAAAFVGYDWTDKGRPAFSRYSMRKSVA</sequence>